<gene>
    <name evidence="1" type="ORF">SAMN05421788_112118</name>
</gene>
<reference evidence="2" key="1">
    <citation type="submission" date="2017-01" db="EMBL/GenBank/DDBJ databases">
        <authorList>
            <person name="Varghese N."/>
            <person name="Submissions S."/>
        </authorList>
    </citation>
    <scope>NUCLEOTIDE SEQUENCE [LARGE SCALE GENOMIC DNA]</scope>
    <source>
        <strain evidence="2">DSM 21054</strain>
    </source>
</reference>
<protein>
    <submittedName>
        <fullName evidence="1">Uncharacterized protein</fullName>
    </submittedName>
</protein>
<dbReference type="RefSeq" id="WP_076382186.1">
    <property type="nucleotide sequence ID" value="NZ_AP017422.1"/>
</dbReference>
<dbReference type="OrthoDB" id="674804at2"/>
<accession>A0A173MLF4</accession>
<dbReference type="EMBL" id="FTOR01000012">
    <property type="protein sequence ID" value="SIT33324.1"/>
    <property type="molecule type" value="Genomic_DNA"/>
</dbReference>
<evidence type="ECO:0000313" key="1">
    <source>
        <dbReference type="EMBL" id="SIT33324.1"/>
    </source>
</evidence>
<proteinExistence type="predicted"/>
<dbReference type="KEGG" id="fln:FLA_4346"/>
<organism evidence="1 2">
    <name type="scientific">Filimonas lacunae</name>
    <dbReference type="NCBI Taxonomy" id="477680"/>
    <lineage>
        <taxon>Bacteria</taxon>
        <taxon>Pseudomonadati</taxon>
        <taxon>Bacteroidota</taxon>
        <taxon>Chitinophagia</taxon>
        <taxon>Chitinophagales</taxon>
        <taxon>Chitinophagaceae</taxon>
        <taxon>Filimonas</taxon>
    </lineage>
</organism>
<keyword evidence="2" id="KW-1185">Reference proteome</keyword>
<dbReference type="AlphaFoldDB" id="A0A173MLF4"/>
<dbReference type="Proteomes" id="UP000186917">
    <property type="component" value="Unassembled WGS sequence"/>
</dbReference>
<sequence>MSKKYKYYYRPEYGSDKLLIEFFEGVGDDSFFKDLLEAIADIQPVVKHIEDIRVIDDMALTIETDYGEFLYSKDIWNMAIIMSESNQRLIDAIEEHLSVSPYFEREAWVNA</sequence>
<evidence type="ECO:0000313" key="2">
    <source>
        <dbReference type="Proteomes" id="UP000186917"/>
    </source>
</evidence>
<name>A0A173MLF4_9BACT</name>